<dbReference type="InterPro" id="IPR039417">
    <property type="entry name" value="Peptidase_C1A_papain-like"/>
</dbReference>
<keyword evidence="2" id="KW-1015">Disulfide bond</keyword>
<dbReference type="PANTHER" id="PTHR12411">
    <property type="entry name" value="CYSTEINE PROTEASE FAMILY C1-RELATED"/>
    <property type="match status" value="1"/>
</dbReference>
<evidence type="ECO:0000313" key="5">
    <source>
        <dbReference type="Proteomes" id="UP000440578"/>
    </source>
</evidence>
<dbReference type="SMART" id="SM00645">
    <property type="entry name" value="Pept_C1"/>
    <property type="match status" value="1"/>
</dbReference>
<dbReference type="EMBL" id="VIIS01000483">
    <property type="protein sequence ID" value="KAF0308480.1"/>
    <property type="molecule type" value="Genomic_DNA"/>
</dbReference>
<evidence type="ECO:0000259" key="3">
    <source>
        <dbReference type="SMART" id="SM00645"/>
    </source>
</evidence>
<proteinExistence type="inferred from homology"/>
<dbReference type="SUPFAM" id="SSF54001">
    <property type="entry name" value="Cysteine proteinases"/>
    <property type="match status" value="1"/>
</dbReference>
<protein>
    <submittedName>
        <fullName evidence="4">Cysteine proteinase 3</fullName>
    </submittedName>
</protein>
<dbReference type="InterPro" id="IPR038765">
    <property type="entry name" value="Papain-like_cys_pep_sf"/>
</dbReference>
<dbReference type="InterPro" id="IPR013128">
    <property type="entry name" value="Peptidase_C1A"/>
</dbReference>
<reference evidence="4 5" key="1">
    <citation type="submission" date="2019-07" db="EMBL/GenBank/DDBJ databases">
        <title>Draft genome assembly of a fouling barnacle, Amphibalanus amphitrite (Darwin, 1854): The first reference genome for Thecostraca.</title>
        <authorList>
            <person name="Kim W."/>
        </authorList>
    </citation>
    <scope>NUCLEOTIDE SEQUENCE [LARGE SCALE GENOMIC DNA]</scope>
    <source>
        <strain evidence="4">SNU_AA5</strain>
        <tissue evidence="4">Soma without cirri and trophi</tissue>
    </source>
</reference>
<dbReference type="InterPro" id="IPR000668">
    <property type="entry name" value="Peptidase_C1A_C"/>
</dbReference>
<dbReference type="InterPro" id="IPR025660">
    <property type="entry name" value="Pept_his_AS"/>
</dbReference>
<dbReference type="CDD" id="cd02248">
    <property type="entry name" value="Peptidase_C1A"/>
    <property type="match status" value="1"/>
</dbReference>
<dbReference type="InterPro" id="IPR025661">
    <property type="entry name" value="Pept_asp_AS"/>
</dbReference>
<comment type="caution">
    <text evidence="4">The sequence shown here is derived from an EMBL/GenBank/DDBJ whole genome shotgun (WGS) entry which is preliminary data.</text>
</comment>
<dbReference type="PROSITE" id="PS00639">
    <property type="entry name" value="THIOL_PROTEASE_HIS"/>
    <property type="match status" value="1"/>
</dbReference>
<dbReference type="Proteomes" id="UP000440578">
    <property type="component" value="Unassembled WGS sequence"/>
</dbReference>
<comment type="similarity">
    <text evidence="1">Belongs to the peptidase C1 family.</text>
</comment>
<dbReference type="GO" id="GO:0006508">
    <property type="term" value="P:proteolysis"/>
    <property type="evidence" value="ECO:0007669"/>
    <property type="project" value="InterPro"/>
</dbReference>
<dbReference type="OrthoDB" id="6479863at2759"/>
<evidence type="ECO:0000256" key="1">
    <source>
        <dbReference type="ARBA" id="ARBA00008455"/>
    </source>
</evidence>
<organism evidence="4 5">
    <name type="scientific">Amphibalanus amphitrite</name>
    <name type="common">Striped barnacle</name>
    <name type="synonym">Balanus amphitrite</name>
    <dbReference type="NCBI Taxonomy" id="1232801"/>
    <lineage>
        <taxon>Eukaryota</taxon>
        <taxon>Metazoa</taxon>
        <taxon>Ecdysozoa</taxon>
        <taxon>Arthropoda</taxon>
        <taxon>Crustacea</taxon>
        <taxon>Multicrustacea</taxon>
        <taxon>Cirripedia</taxon>
        <taxon>Thoracica</taxon>
        <taxon>Thoracicalcarea</taxon>
        <taxon>Balanomorpha</taxon>
        <taxon>Balanoidea</taxon>
        <taxon>Balanidae</taxon>
        <taxon>Amphibalaninae</taxon>
        <taxon>Amphibalanus</taxon>
    </lineage>
</organism>
<accession>A0A6A4WXS1</accession>
<dbReference type="AlphaFoldDB" id="A0A6A4WXS1"/>
<evidence type="ECO:0000313" key="4">
    <source>
        <dbReference type="EMBL" id="KAF0308480.1"/>
    </source>
</evidence>
<name>A0A6A4WXS1_AMPAM</name>
<sequence>MSEADYPYTMSSHLQCSYDPAQSAAKISSWVEISEADETEMEDAVANIGPVAIGIDASHFSFQLYSSGVYDEPRCLSAYNDLDHGVLAVGYGTENGQDYWLVKNSWGASWGMDGYIKMTKGSNQCGVATDSNYPLP</sequence>
<gene>
    <name evidence="4" type="primary">cprC</name>
    <name evidence="4" type="ORF">FJT64_020302</name>
</gene>
<dbReference type="Pfam" id="PF00112">
    <property type="entry name" value="Peptidase_C1"/>
    <property type="match status" value="1"/>
</dbReference>
<dbReference type="PROSITE" id="PS00640">
    <property type="entry name" value="THIOL_PROTEASE_ASN"/>
    <property type="match status" value="1"/>
</dbReference>
<dbReference type="GO" id="GO:0008234">
    <property type="term" value="F:cysteine-type peptidase activity"/>
    <property type="evidence" value="ECO:0007669"/>
    <property type="project" value="InterPro"/>
</dbReference>
<keyword evidence="5" id="KW-1185">Reference proteome</keyword>
<evidence type="ECO:0000256" key="2">
    <source>
        <dbReference type="ARBA" id="ARBA00023157"/>
    </source>
</evidence>
<dbReference type="Gene3D" id="3.90.70.10">
    <property type="entry name" value="Cysteine proteinases"/>
    <property type="match status" value="1"/>
</dbReference>
<feature type="domain" description="Peptidase C1A papain C-terminal" evidence="3">
    <location>
        <begin position="1"/>
        <end position="135"/>
    </location>
</feature>